<protein>
    <submittedName>
        <fullName evidence="2">GAF domain-containing protein</fullName>
    </submittedName>
</protein>
<evidence type="ECO:0000259" key="1">
    <source>
        <dbReference type="SMART" id="SM00065"/>
    </source>
</evidence>
<dbReference type="Pfam" id="PF01590">
    <property type="entry name" value="GAF"/>
    <property type="match status" value="1"/>
</dbReference>
<dbReference type="InterPro" id="IPR029016">
    <property type="entry name" value="GAF-like_dom_sf"/>
</dbReference>
<gene>
    <name evidence="2" type="ORF">JN12_03112</name>
</gene>
<reference evidence="2 3" key="1">
    <citation type="submission" date="2019-07" db="EMBL/GenBank/DDBJ databases">
        <title>Genomic Encyclopedia of Archaeal and Bacterial Type Strains, Phase II (KMG-II): from individual species to whole genera.</title>
        <authorList>
            <person name="Goeker M."/>
        </authorList>
    </citation>
    <scope>NUCLEOTIDE SEQUENCE [LARGE SCALE GENOMIC DNA]</scope>
    <source>
        <strain evidence="2 3">ATCC BAA-1139</strain>
    </source>
</reference>
<comment type="caution">
    <text evidence="2">The sequence shown here is derived from an EMBL/GenBank/DDBJ whole genome shotgun (WGS) entry which is preliminary data.</text>
</comment>
<dbReference type="InterPro" id="IPR003018">
    <property type="entry name" value="GAF"/>
</dbReference>
<organism evidence="2 3">
    <name type="scientific">Geobacter argillaceus</name>
    <dbReference type="NCBI Taxonomy" id="345631"/>
    <lineage>
        <taxon>Bacteria</taxon>
        <taxon>Pseudomonadati</taxon>
        <taxon>Thermodesulfobacteriota</taxon>
        <taxon>Desulfuromonadia</taxon>
        <taxon>Geobacterales</taxon>
        <taxon>Geobacteraceae</taxon>
        <taxon>Geobacter</taxon>
    </lineage>
</organism>
<accession>A0A562VHD1</accession>
<dbReference type="SUPFAM" id="SSF55781">
    <property type="entry name" value="GAF domain-like"/>
    <property type="match status" value="1"/>
</dbReference>
<keyword evidence="3" id="KW-1185">Reference proteome</keyword>
<feature type="domain" description="GAF" evidence="1">
    <location>
        <begin position="25"/>
        <end position="176"/>
    </location>
</feature>
<evidence type="ECO:0000313" key="3">
    <source>
        <dbReference type="Proteomes" id="UP000319449"/>
    </source>
</evidence>
<name>A0A562VHD1_9BACT</name>
<dbReference type="AlphaFoldDB" id="A0A562VHD1"/>
<dbReference type="SMART" id="SM00065">
    <property type="entry name" value="GAF"/>
    <property type="match status" value="1"/>
</dbReference>
<dbReference type="Proteomes" id="UP000319449">
    <property type="component" value="Unassembled WGS sequence"/>
</dbReference>
<proteinExistence type="predicted"/>
<evidence type="ECO:0000313" key="2">
    <source>
        <dbReference type="EMBL" id="TWJ17336.1"/>
    </source>
</evidence>
<dbReference type="EMBL" id="VLLN01000022">
    <property type="protein sequence ID" value="TWJ17336.1"/>
    <property type="molecule type" value="Genomic_DNA"/>
</dbReference>
<sequence>MGSTHQYDQFIKLIGLSTFLEEQANMDESLDELVAMAANILQSTTCSIMLFKEDEESDDFRLRLFAKHGDLPPKAYTEAVKVNEGIAGRVAATGQALLVQDIDQTEFLPLARRPESANKSFICVPIVINRKVIGVLNVSNPVDGRSFDYSDLNLSVFVALLVGKSVQVNQLQGLLKSRFAQLAVASETQGLLTGAFNADSLDTGKVVKMVAKTFYREMTKAGFRREHIVSAATEIISLLSESLDRHELRNRREERRDMTSS</sequence>
<dbReference type="OrthoDB" id="6116130at2"/>
<dbReference type="RefSeq" id="WP_145024414.1">
    <property type="nucleotide sequence ID" value="NZ_VLLN01000022.1"/>
</dbReference>
<dbReference type="Gene3D" id="3.30.450.40">
    <property type="match status" value="1"/>
</dbReference>